<evidence type="ECO:0000313" key="1">
    <source>
        <dbReference type="EMBL" id="MBC1520178.1"/>
    </source>
</evidence>
<name>A0A841ZL54_9LIST</name>
<accession>A0A841ZL54</accession>
<dbReference type="AlphaFoldDB" id="A0A841ZL54"/>
<reference evidence="1 2" key="1">
    <citation type="submission" date="2020-03" db="EMBL/GenBank/DDBJ databases">
        <title>Soil Listeria distribution.</title>
        <authorList>
            <person name="Liao J."/>
            <person name="Wiedmann M."/>
        </authorList>
    </citation>
    <scope>NUCLEOTIDE SEQUENCE [LARGE SCALE GENOMIC DNA]</scope>
    <source>
        <strain evidence="1 2">FSL L7-1507</strain>
    </source>
</reference>
<organism evidence="1 2">
    <name type="scientific">Listeria aquatica</name>
    <dbReference type="NCBI Taxonomy" id="1494960"/>
    <lineage>
        <taxon>Bacteria</taxon>
        <taxon>Bacillati</taxon>
        <taxon>Bacillota</taxon>
        <taxon>Bacilli</taxon>
        <taxon>Bacillales</taxon>
        <taxon>Listeriaceae</taxon>
        <taxon>Listeria</taxon>
    </lineage>
</organism>
<gene>
    <name evidence="1" type="ORF">HB912_00780</name>
</gene>
<sequence>MNFIFYKRGLLSCQNCFTIEKELLQLKHKSSSAFGEVEVAAITSKLLEARETPAKKVKQESCRSEINFAVYFAGTVCESGWTATKTVILVGALSDKDELTLIKIQSTLF</sequence>
<dbReference type="Proteomes" id="UP000559885">
    <property type="component" value="Unassembled WGS sequence"/>
</dbReference>
<comment type="caution">
    <text evidence="1">The sequence shown here is derived from an EMBL/GenBank/DDBJ whole genome shotgun (WGS) entry which is preliminary data.</text>
</comment>
<dbReference type="EMBL" id="JAARRM010000001">
    <property type="protein sequence ID" value="MBC1520178.1"/>
    <property type="molecule type" value="Genomic_DNA"/>
</dbReference>
<evidence type="ECO:0000313" key="2">
    <source>
        <dbReference type="Proteomes" id="UP000559885"/>
    </source>
</evidence>
<protein>
    <submittedName>
        <fullName evidence="1">Uncharacterized protein</fullName>
    </submittedName>
</protein>
<proteinExistence type="predicted"/>